<dbReference type="Gene3D" id="2.60.40.10">
    <property type="entry name" value="Immunoglobulins"/>
    <property type="match status" value="7"/>
</dbReference>
<dbReference type="SMART" id="SM00429">
    <property type="entry name" value="IPT"/>
    <property type="match status" value="5"/>
</dbReference>
<feature type="domain" description="IPT/TIG" evidence="1">
    <location>
        <begin position="628"/>
        <end position="714"/>
    </location>
</feature>
<feature type="domain" description="IPT/TIG" evidence="1">
    <location>
        <begin position="546"/>
        <end position="625"/>
    </location>
</feature>
<protein>
    <submittedName>
        <fullName evidence="2">Choice-of-anchor D domain-containing protein</fullName>
    </submittedName>
</protein>
<dbReference type="NCBIfam" id="TIGR04183">
    <property type="entry name" value="Por_Secre_tail"/>
    <property type="match status" value="1"/>
</dbReference>
<dbReference type="Pfam" id="PF01833">
    <property type="entry name" value="TIG"/>
    <property type="match status" value="5"/>
</dbReference>
<dbReference type="Pfam" id="PF18962">
    <property type="entry name" value="Por_Secre_tail"/>
    <property type="match status" value="1"/>
</dbReference>
<dbReference type="RefSeq" id="WP_150088590.1">
    <property type="nucleotide sequence ID" value="NZ_VWSF01000007.1"/>
</dbReference>
<comment type="caution">
    <text evidence="2">The sequence shown here is derived from an EMBL/GenBank/DDBJ whole genome shotgun (WGS) entry which is preliminary data.</text>
</comment>
<dbReference type="InterPro" id="IPR014756">
    <property type="entry name" value="Ig_E-set"/>
</dbReference>
<evidence type="ECO:0000259" key="1">
    <source>
        <dbReference type="SMART" id="SM00429"/>
    </source>
</evidence>
<feature type="domain" description="IPT/TIG" evidence="1">
    <location>
        <begin position="465"/>
        <end position="543"/>
    </location>
</feature>
<dbReference type="EMBL" id="VWSF01000007">
    <property type="protein sequence ID" value="KAA5546542.1"/>
    <property type="molecule type" value="Genomic_DNA"/>
</dbReference>
<dbReference type="SUPFAM" id="SSF81296">
    <property type="entry name" value="E set domains"/>
    <property type="match status" value="5"/>
</dbReference>
<sequence>MKKNLQFMRVHTRSLFLWAWLVLLSLSLTDALGQATLPARHDGPWQGMNKTGWTQTGLGVDYSSEMGGNSIGASSSGGTANFDGVGDNIIVNFTGSPGALTYFASYSGISTAFGGTVLVEESADGSAYTVLRTIAADLKRANANTAITDYPSSTSRYIRFRFIAKNGTQNFQLDGVHIAANNGPEINIRQGAVDYLTGSTYTFATQNVKTTGNAIAFTILNTGTVDLNLSGMPLVSIAGTNANEFKIDQSATSATVAPGGNTTYTVSFAPTSFGNKTATITVLNNDSNEGTYTINLTGSADILPATISNISPASGQIGNTVVISGTNLINTTDVTFNGTAASFVINNDGQITTTVPAGASSGAINVSNAKSSVNGPTFTVVSQPAPTISGFTPASGPIGQTVIITGTDFTGATSVKFNAVPAAYTVNSNTQITATVPASATTGSITITTSGGTVASANNFNVLLLPEIHAISPDFGSVGDIITITGINFTGATDVSFSNGLPAAYEVNSDGEIIAEVPVGAVTGPISITTTGGTATSETFTIVVSAPFISEVTPSAAMAGEIITITGVNFSGATDVRFNGEIAAYEVISDGEIIAEVPTGVAAGPVVVTVTTTGSTANNETFTLVVPAPAITSISPSSGKIGALVTITGTNFANAVNVSFNGTSASFTVDNDSQITVQVPNGATSGPVTVTTAGGAASSDIFNVIVPNTTYTWNVGSGNWTDPNSWTPVRNTLTNADILIFDGSKTTNPTVNLDFASSQTVGQLKFINSVIANLHVAADKSLILDNGVTGADLDIAANSSVTIDNTSPDAELTLRVTAGETGVIAGTLALRGGAGIAEHRIFTEEVDGLIFQNGSTFRTGLNFSGNPFGTINLNTVRFASGATYRNAAGGSPFGAAAPNSVLIFDPGSLYRHESNTAPDLNDRTYSNFELNNAAFEQTVAGIGNLNLNNLTITNAINFNLNLSGNINISGNINAVAGALNFNPGSANNINMSVNGTKIIYGSGILTLGANARLNVPVGITVDLRKQISGTGQVIVDGAIKTNVEEGFAGGAATALNSGVTPVLNAGSVVEYNALGAQTVSPIDYRNLIISGNRSGNTVTLAPGTIKIAEAFTIPATIVTYSANNNTVEFNGGSQIIPVLPYHNLVAAGTAAKSLAGNIPVNGNVNVIAATINTGANRIILNNTASLSESQTSYIMGKVEATRNVTAGFTQNFGGVGLTLAPTAGSLSPGTTRVVRSTGIAAIQLNEERQSITRVYDITAANSTGLNTAITLKYAPNELSSGQDEAKLSMYKKEGANPWLEQAGSYTRTPVQRTISLMGVTGFSSWTLGEQSILLPVELVQFTATRRGQNVQLNWATAMELNNKGFEVQVSADAQNFEPVSFVDSKNSNSKELQQYSFLDSKTKPADVLYYRLKQVDFDGTETYSAVKAVTYKKEQIAITATAYPNPFDESFTVVVNADAQKIASLTITDAVGKKVMEKTVTLTKGSNDVRFNLGNQYPSGIYIINITTNNFQQNLKMVKK</sequence>
<proteinExistence type="predicted"/>
<dbReference type="InterPro" id="IPR002909">
    <property type="entry name" value="IPT_dom"/>
</dbReference>
<evidence type="ECO:0000313" key="3">
    <source>
        <dbReference type="Proteomes" id="UP000323426"/>
    </source>
</evidence>
<gene>
    <name evidence="2" type="ORF">F0145_11705</name>
</gene>
<feature type="domain" description="IPT/TIG" evidence="1">
    <location>
        <begin position="385"/>
        <end position="463"/>
    </location>
</feature>
<reference evidence="2 3" key="1">
    <citation type="submission" date="2019-09" db="EMBL/GenBank/DDBJ databases">
        <title>Genome sequence and assembly of Adhaeribacter sp.</title>
        <authorList>
            <person name="Chhetri G."/>
        </authorList>
    </citation>
    <scope>NUCLEOTIDE SEQUENCE [LARGE SCALE GENOMIC DNA]</scope>
    <source>
        <strain evidence="2 3">DK36</strain>
    </source>
</reference>
<dbReference type="InterPro" id="IPR013783">
    <property type="entry name" value="Ig-like_fold"/>
</dbReference>
<accession>A0A5M6DJV2</accession>
<feature type="domain" description="IPT/TIG" evidence="1">
    <location>
        <begin position="304"/>
        <end position="381"/>
    </location>
</feature>
<dbReference type="CDD" id="cd00102">
    <property type="entry name" value="IPT"/>
    <property type="match status" value="4"/>
</dbReference>
<dbReference type="Proteomes" id="UP000323426">
    <property type="component" value="Unassembled WGS sequence"/>
</dbReference>
<evidence type="ECO:0000313" key="2">
    <source>
        <dbReference type="EMBL" id="KAA5546542.1"/>
    </source>
</evidence>
<organism evidence="2 3">
    <name type="scientific">Adhaeribacter rhizoryzae</name>
    <dbReference type="NCBI Taxonomy" id="2607907"/>
    <lineage>
        <taxon>Bacteria</taxon>
        <taxon>Pseudomonadati</taxon>
        <taxon>Bacteroidota</taxon>
        <taxon>Cytophagia</taxon>
        <taxon>Cytophagales</taxon>
        <taxon>Hymenobacteraceae</taxon>
        <taxon>Adhaeribacter</taxon>
    </lineage>
</organism>
<dbReference type="NCBIfam" id="NF012200">
    <property type="entry name" value="choice_anch_D"/>
    <property type="match status" value="1"/>
</dbReference>
<keyword evidence="3" id="KW-1185">Reference proteome</keyword>
<dbReference type="InterPro" id="IPR026444">
    <property type="entry name" value="Secre_tail"/>
</dbReference>
<name>A0A5M6DJV2_9BACT</name>